<evidence type="ECO:0000313" key="2">
    <source>
        <dbReference type="Proteomes" id="UP000658656"/>
    </source>
</evidence>
<dbReference type="AlphaFoldDB" id="A0A8H9IUA5"/>
<keyword evidence="2" id="KW-1185">Reference proteome</keyword>
<comment type="caution">
    <text evidence="1">The sequence shown here is derived from an EMBL/GenBank/DDBJ whole genome shotgun (WGS) entry which is preliminary data.</text>
</comment>
<evidence type="ECO:0000313" key="1">
    <source>
        <dbReference type="EMBL" id="GHF39345.1"/>
    </source>
</evidence>
<sequence length="65" mass="7023">MVLLEGLADGALPRDRHLAAAATGRLWHGRREWHLLGPAAAPPTHRVRRRTTVAARTAPAPVPCC</sequence>
<accession>A0A8H9IUA5</accession>
<gene>
    <name evidence="1" type="ORF">GCM10017566_10800</name>
</gene>
<name>A0A8H9IUA5_9PSEU</name>
<dbReference type="EMBL" id="BNAV01000001">
    <property type="protein sequence ID" value="GHF39345.1"/>
    <property type="molecule type" value="Genomic_DNA"/>
</dbReference>
<protein>
    <submittedName>
        <fullName evidence="1">Uncharacterized protein</fullName>
    </submittedName>
</protein>
<dbReference type="RefSeq" id="WP_145935178.1">
    <property type="nucleotide sequence ID" value="NZ_BNAV01000001.1"/>
</dbReference>
<dbReference type="Proteomes" id="UP000658656">
    <property type="component" value="Unassembled WGS sequence"/>
</dbReference>
<reference evidence="1" key="1">
    <citation type="journal article" date="2014" name="Int. J. Syst. Evol. Microbiol.">
        <title>Complete genome sequence of Corynebacterium casei LMG S-19264T (=DSM 44701T), isolated from a smear-ripened cheese.</title>
        <authorList>
            <consortium name="US DOE Joint Genome Institute (JGI-PGF)"/>
            <person name="Walter F."/>
            <person name="Albersmeier A."/>
            <person name="Kalinowski J."/>
            <person name="Ruckert C."/>
        </authorList>
    </citation>
    <scope>NUCLEOTIDE SEQUENCE</scope>
    <source>
        <strain evidence="1">CGMCC 4.7679</strain>
    </source>
</reference>
<reference evidence="1" key="2">
    <citation type="submission" date="2020-09" db="EMBL/GenBank/DDBJ databases">
        <authorList>
            <person name="Sun Q."/>
            <person name="Zhou Y."/>
        </authorList>
    </citation>
    <scope>NUCLEOTIDE SEQUENCE</scope>
    <source>
        <strain evidence="1">CGMCC 4.7679</strain>
    </source>
</reference>
<proteinExistence type="predicted"/>
<organism evidence="1 2">
    <name type="scientific">Amycolatopsis bartoniae</name>
    <dbReference type="NCBI Taxonomy" id="941986"/>
    <lineage>
        <taxon>Bacteria</taxon>
        <taxon>Bacillati</taxon>
        <taxon>Actinomycetota</taxon>
        <taxon>Actinomycetes</taxon>
        <taxon>Pseudonocardiales</taxon>
        <taxon>Pseudonocardiaceae</taxon>
        <taxon>Amycolatopsis</taxon>
    </lineage>
</organism>